<dbReference type="InterPro" id="IPR009057">
    <property type="entry name" value="Homeodomain-like_sf"/>
</dbReference>
<dbReference type="PANTHER" id="PTHR30055">
    <property type="entry name" value="HTH-TYPE TRANSCRIPTIONAL REGULATOR RUTR"/>
    <property type="match status" value="1"/>
</dbReference>
<dbReference type="Proteomes" id="UP000183760">
    <property type="component" value="Unassembled WGS sequence"/>
</dbReference>
<feature type="compositionally biased region" description="Basic residues" evidence="3">
    <location>
        <begin position="218"/>
        <end position="244"/>
    </location>
</feature>
<dbReference type="EMBL" id="BJXR01000075">
    <property type="protein sequence ID" value="GEN13145.1"/>
    <property type="molecule type" value="Genomic_DNA"/>
</dbReference>
<comment type="caution">
    <text evidence="5">The sequence shown here is derived from an EMBL/GenBank/DDBJ whole genome shotgun (WGS) entry which is preliminary data.</text>
</comment>
<evidence type="ECO:0000313" key="6">
    <source>
        <dbReference type="EMBL" id="SEU42024.1"/>
    </source>
</evidence>
<dbReference type="PROSITE" id="PS50977">
    <property type="entry name" value="HTH_TETR_2"/>
    <property type="match status" value="1"/>
</dbReference>
<dbReference type="InterPro" id="IPR023772">
    <property type="entry name" value="DNA-bd_HTH_TetR-type_CS"/>
</dbReference>
<dbReference type="EMBL" id="FOIB01000018">
    <property type="protein sequence ID" value="SEU42024.1"/>
    <property type="molecule type" value="Genomic_DNA"/>
</dbReference>
<dbReference type="GO" id="GO:0003700">
    <property type="term" value="F:DNA-binding transcription factor activity"/>
    <property type="evidence" value="ECO:0007669"/>
    <property type="project" value="TreeGrafter"/>
</dbReference>
<evidence type="ECO:0000256" key="1">
    <source>
        <dbReference type="ARBA" id="ARBA00023125"/>
    </source>
</evidence>
<dbReference type="InterPro" id="IPR001647">
    <property type="entry name" value="HTH_TetR"/>
</dbReference>
<organism evidence="5 8">
    <name type="scientific">Myxococcus fulvus</name>
    <dbReference type="NCBI Taxonomy" id="33"/>
    <lineage>
        <taxon>Bacteria</taxon>
        <taxon>Pseudomonadati</taxon>
        <taxon>Myxococcota</taxon>
        <taxon>Myxococcia</taxon>
        <taxon>Myxococcales</taxon>
        <taxon>Cystobacterineae</taxon>
        <taxon>Myxococcaceae</taxon>
        <taxon>Myxococcus</taxon>
    </lineage>
</organism>
<dbReference type="InterPro" id="IPR050109">
    <property type="entry name" value="HTH-type_TetR-like_transc_reg"/>
</dbReference>
<evidence type="ECO:0000313" key="8">
    <source>
        <dbReference type="Proteomes" id="UP000321514"/>
    </source>
</evidence>
<evidence type="ECO:0000256" key="2">
    <source>
        <dbReference type="PROSITE-ProRule" id="PRU00335"/>
    </source>
</evidence>
<feature type="DNA-binding region" description="H-T-H motif" evidence="2">
    <location>
        <begin position="46"/>
        <end position="65"/>
    </location>
</feature>
<keyword evidence="7" id="KW-1185">Reference proteome</keyword>
<evidence type="ECO:0000259" key="4">
    <source>
        <dbReference type="PROSITE" id="PS50977"/>
    </source>
</evidence>
<feature type="region of interest" description="Disordered" evidence="3">
    <location>
        <begin position="210"/>
        <end position="244"/>
    </location>
</feature>
<dbReference type="STRING" id="1334629.MFUL124B02_19295"/>
<evidence type="ECO:0000313" key="5">
    <source>
        <dbReference type="EMBL" id="GEN13145.1"/>
    </source>
</evidence>
<dbReference type="AlphaFoldDB" id="A0A511TG44"/>
<dbReference type="SUPFAM" id="SSF46689">
    <property type="entry name" value="Homeodomain-like"/>
    <property type="match status" value="1"/>
</dbReference>
<reference evidence="6 7" key="1">
    <citation type="submission" date="2016-10" db="EMBL/GenBank/DDBJ databases">
        <authorList>
            <person name="Varghese N."/>
            <person name="Submissions S."/>
        </authorList>
    </citation>
    <scope>NUCLEOTIDE SEQUENCE [LARGE SCALE GENOMIC DNA]</scope>
    <source>
        <strain evidence="6 7">DSM 16525</strain>
    </source>
</reference>
<feature type="region of interest" description="Disordered" evidence="3">
    <location>
        <begin position="1"/>
        <end position="24"/>
    </location>
</feature>
<accession>A0A511TG44</accession>
<dbReference type="SUPFAM" id="SSF48498">
    <property type="entry name" value="Tetracyclin repressor-like, C-terminal domain"/>
    <property type="match status" value="1"/>
</dbReference>
<dbReference type="Gene3D" id="1.10.357.10">
    <property type="entry name" value="Tetracycline Repressor, domain 2"/>
    <property type="match status" value="1"/>
</dbReference>
<evidence type="ECO:0000256" key="3">
    <source>
        <dbReference type="SAM" id="MobiDB-lite"/>
    </source>
</evidence>
<gene>
    <name evidence="5" type="ORF">MFU01_81820</name>
    <name evidence="6" type="ORF">SAMN05443572_11828</name>
</gene>
<dbReference type="InterPro" id="IPR036271">
    <property type="entry name" value="Tet_transcr_reg_TetR-rel_C_sf"/>
</dbReference>
<protein>
    <submittedName>
        <fullName evidence="5">TetR family transcriptional regulator</fullName>
    </submittedName>
    <submittedName>
        <fullName evidence="6">Transcriptional regulator, TetR family</fullName>
    </submittedName>
</protein>
<dbReference type="Pfam" id="PF00440">
    <property type="entry name" value="TetR_N"/>
    <property type="match status" value="1"/>
</dbReference>
<feature type="domain" description="HTH tetR-type" evidence="4">
    <location>
        <begin position="23"/>
        <end position="83"/>
    </location>
</feature>
<dbReference type="OrthoDB" id="9790413at2"/>
<dbReference type="GO" id="GO:0000976">
    <property type="term" value="F:transcription cis-regulatory region binding"/>
    <property type="evidence" value="ECO:0007669"/>
    <property type="project" value="TreeGrafter"/>
</dbReference>
<sequence length="244" mass="26825">MARPRSPKKPSSPPPEPALTGEPDARERLIAASSRVLAERGYDATTVKEVARVAGVNQGLVHYYFGSKDALLLAVTRAHSAQYVAELKKLRDETPLEDLADTSFAWGERHLRASPEQFRLRYELFALGLRNAELTSAVAELQAEGDLEVARTVARYRGGEASRPEPLDHHYAVIIKSCFDGLALQALLDPKFDPGPVYALLKQLVLSSVDGPGSGKAPARRGTRSQARRGTPKPRRRPSTRPRR</sequence>
<name>A0A511TG44_MYXFU</name>
<dbReference type="Proteomes" id="UP000321514">
    <property type="component" value="Unassembled WGS sequence"/>
</dbReference>
<reference evidence="5 8" key="2">
    <citation type="submission" date="2019-07" db="EMBL/GenBank/DDBJ databases">
        <title>Whole genome shotgun sequence of Myxococcus fulvus NBRC 100333.</title>
        <authorList>
            <person name="Hosoyama A."/>
            <person name="Uohara A."/>
            <person name="Ohji S."/>
            <person name="Ichikawa N."/>
        </authorList>
    </citation>
    <scope>NUCLEOTIDE SEQUENCE [LARGE SCALE GENOMIC DNA]</scope>
    <source>
        <strain evidence="5 8">NBRC 100333</strain>
    </source>
</reference>
<dbReference type="PANTHER" id="PTHR30055:SF226">
    <property type="entry name" value="HTH-TYPE TRANSCRIPTIONAL REGULATOR PKSA"/>
    <property type="match status" value="1"/>
</dbReference>
<proteinExistence type="predicted"/>
<dbReference type="RefSeq" id="WP_074959298.1">
    <property type="nucleotide sequence ID" value="NZ_BJXR01000075.1"/>
</dbReference>
<dbReference type="PRINTS" id="PR00455">
    <property type="entry name" value="HTHTETR"/>
</dbReference>
<keyword evidence="1 2" id="KW-0238">DNA-binding</keyword>
<evidence type="ECO:0000313" key="7">
    <source>
        <dbReference type="Proteomes" id="UP000183760"/>
    </source>
</evidence>
<dbReference type="PROSITE" id="PS01081">
    <property type="entry name" value="HTH_TETR_1"/>
    <property type="match status" value="1"/>
</dbReference>